<organism evidence="1 2">
    <name type="scientific">Legionella oakridgensis ATCC 33761 = DSM 21215</name>
    <dbReference type="NCBI Taxonomy" id="1268635"/>
    <lineage>
        <taxon>Bacteria</taxon>
        <taxon>Pseudomonadati</taxon>
        <taxon>Pseudomonadota</taxon>
        <taxon>Gammaproteobacteria</taxon>
        <taxon>Legionellales</taxon>
        <taxon>Legionellaceae</taxon>
        <taxon>Legionella</taxon>
    </lineage>
</organism>
<dbReference type="HOGENOM" id="CLU_3253463_0_0_6"/>
<keyword evidence="2" id="KW-1185">Reference proteome</keyword>
<dbReference type="RefSeq" id="WP_272946924.1">
    <property type="nucleotide sequence ID" value="NZ_CP004006.1"/>
</dbReference>
<proteinExistence type="predicted"/>
<dbReference type="PATRIC" id="fig|1268635.3.peg.1619"/>
<protein>
    <submittedName>
        <fullName evidence="1">Uncharacterized protein</fullName>
    </submittedName>
</protein>
<dbReference type="STRING" id="1268635.Loa_01590"/>
<accession>W0B9B1</accession>
<dbReference type="KEGG" id="lok:Loa_01590"/>
<evidence type="ECO:0000313" key="1">
    <source>
        <dbReference type="EMBL" id="AHE67138.1"/>
    </source>
</evidence>
<name>W0B9B1_9GAMM</name>
<gene>
    <name evidence="1" type="ORF">Loa_01590</name>
</gene>
<reference evidence="1 2" key="1">
    <citation type="journal article" date="2013" name="Int. J. Med. Microbiol.">
        <title>Legionella oakridgensis ATCC 33761 genome sequence and phenotypic characterization reveals its replication capacity in amoebae.</title>
        <authorList>
            <person name="Brzuszkiewicz E."/>
            <person name="Schulz T."/>
            <person name="Rydzewski K."/>
            <person name="Daniel R."/>
            <person name="Gillmaier N."/>
            <person name="Dittmann C."/>
            <person name="Holland G."/>
            <person name="Schunder E."/>
            <person name="Lautner M."/>
            <person name="Eisenreich W."/>
            <person name="Luck C."/>
            <person name="Heuner K."/>
        </authorList>
    </citation>
    <scope>NUCLEOTIDE SEQUENCE [LARGE SCALE GENOMIC DNA]</scope>
    <source>
        <strain>OR-10</strain>
        <strain evidence="2">ATCC 33761</strain>
    </source>
</reference>
<dbReference type="AlphaFoldDB" id="W0B9B1"/>
<evidence type="ECO:0000313" key="2">
    <source>
        <dbReference type="Proteomes" id="UP000018838"/>
    </source>
</evidence>
<dbReference type="EMBL" id="CP004006">
    <property type="protein sequence ID" value="AHE67138.1"/>
    <property type="molecule type" value="Genomic_DNA"/>
</dbReference>
<dbReference type="Proteomes" id="UP000018838">
    <property type="component" value="Chromosome"/>
</dbReference>
<sequence length="42" mass="4915">MYALQEIDALELFVLMDNVSDPFTKSSTGIHWNESQYRPDRP</sequence>